<dbReference type="Proteomes" id="UP001236258">
    <property type="component" value="Unassembled WGS sequence"/>
</dbReference>
<dbReference type="RefSeq" id="WP_305944776.1">
    <property type="nucleotide sequence ID" value="NZ_JAUZVY010000002.1"/>
</dbReference>
<protein>
    <submittedName>
        <fullName evidence="1">Uncharacterized protein</fullName>
    </submittedName>
</protein>
<proteinExistence type="predicted"/>
<keyword evidence="2" id="KW-1185">Reference proteome</keyword>
<evidence type="ECO:0000313" key="2">
    <source>
        <dbReference type="Proteomes" id="UP001236258"/>
    </source>
</evidence>
<accession>A0ABT9GP15</accession>
<name>A0ABT9GP15_9GAMM</name>
<comment type="caution">
    <text evidence="1">The sequence shown here is derived from an EMBL/GenBank/DDBJ whole genome shotgun (WGS) entry which is preliminary data.</text>
</comment>
<gene>
    <name evidence="1" type="ORF">Q3O59_06370</name>
</gene>
<sequence length="277" mass="30293">MFSPFSSTQAQQPTALDLAELLIQGASADEIFSRAVGANIRVEPEYLGVRFYNTDSNTELADDEIGALMGPVRQDGAYQVIAMALALSGDRLGFSQSQLERLVDAAFIASMRRPPAHISIEFYDTRVGPTGEGGGPSGRVPDTLYSEAQVKATEPESDPFKQAIEKSRQLVTSLMPATDAEFLQLLGALGVQSERRDGHVALPAMAAARSTEGLEQILVAKRTELEAQFDVQFIEQIDGRIVEPEPGVYLMIQVGYYLGQEERLAELEREMDAVFYP</sequence>
<evidence type="ECO:0000313" key="1">
    <source>
        <dbReference type="EMBL" id="MDP4528654.1"/>
    </source>
</evidence>
<reference evidence="1 2" key="1">
    <citation type="submission" date="2023-08" db="EMBL/GenBank/DDBJ databases">
        <authorList>
            <person name="Joshi A."/>
            <person name="Thite S."/>
        </authorList>
    </citation>
    <scope>NUCLEOTIDE SEQUENCE [LARGE SCALE GENOMIC DNA]</scope>
    <source>
        <strain evidence="1 2">1E1</strain>
    </source>
</reference>
<organism evidence="1 2">
    <name type="scientific">Alkalimonas delamerensis</name>
    <dbReference type="NCBI Taxonomy" id="265981"/>
    <lineage>
        <taxon>Bacteria</taxon>
        <taxon>Pseudomonadati</taxon>
        <taxon>Pseudomonadota</taxon>
        <taxon>Gammaproteobacteria</taxon>
        <taxon>Alkalimonas</taxon>
    </lineage>
</organism>
<dbReference type="EMBL" id="JAUZVY010000002">
    <property type="protein sequence ID" value="MDP4528654.1"/>
    <property type="molecule type" value="Genomic_DNA"/>
</dbReference>